<dbReference type="RefSeq" id="WP_126293037.1">
    <property type="nucleotide sequence ID" value="NZ_RXNR01000008.1"/>
</dbReference>
<dbReference type="Pfam" id="PF14526">
    <property type="entry name" value="Cass2"/>
    <property type="match status" value="1"/>
</dbReference>
<evidence type="ECO:0000313" key="5">
    <source>
        <dbReference type="EMBL" id="RTQ95043.1"/>
    </source>
</evidence>
<gene>
    <name evidence="5" type="ORF">EKG35_04000</name>
</gene>
<dbReference type="AlphaFoldDB" id="A0A3S0I3D3"/>
<evidence type="ECO:0000256" key="3">
    <source>
        <dbReference type="ARBA" id="ARBA00023163"/>
    </source>
</evidence>
<dbReference type="InterPro" id="IPR011256">
    <property type="entry name" value="Reg_factor_effector_dom_sf"/>
</dbReference>
<dbReference type="PRINTS" id="PR00032">
    <property type="entry name" value="HTHARAC"/>
</dbReference>
<dbReference type="SUPFAM" id="SSF46689">
    <property type="entry name" value="Homeodomain-like"/>
    <property type="match status" value="2"/>
</dbReference>
<evidence type="ECO:0000313" key="6">
    <source>
        <dbReference type="Proteomes" id="UP000276349"/>
    </source>
</evidence>
<dbReference type="Gene3D" id="3.20.80.10">
    <property type="entry name" value="Regulatory factor, effector binding domain"/>
    <property type="match status" value="1"/>
</dbReference>
<feature type="domain" description="HTH araC/xylS-type" evidence="4">
    <location>
        <begin position="8"/>
        <end position="106"/>
    </location>
</feature>
<dbReference type="GO" id="GO:0003700">
    <property type="term" value="F:DNA-binding transcription factor activity"/>
    <property type="evidence" value="ECO:0007669"/>
    <property type="project" value="InterPro"/>
</dbReference>
<keyword evidence="3" id="KW-0804">Transcription</keyword>
<dbReference type="SMART" id="SM00342">
    <property type="entry name" value="HTH_ARAC"/>
    <property type="match status" value="1"/>
</dbReference>
<sequence>MEGLQRMLDSLEYIERNLDNNLLIEDIAYIACMSKFHFQRMFNMLTGYTVSEYIRNRRITVAAQELINSNSKVIDVAFKYGYESPESFTKAFRKIQGISPSEAKKNSQFLKAYPKLSFQIQLKGDVEMDYKIVEKSAFNVVGKSIRTTTIGGENNRRIDAFWVESNQNGLVSELAKNCGPLGLIGVCMDYDKQHENLTYLIGVEKNIEHIPSNWEERQIPSATWAVFPVHGAMPDAMPKVWDRIFSEWFPSTGYEHAGGPEIEVYPSNADPSSEDYYSEIWIPINKRQQDI</sequence>
<reference evidence="5 6" key="1">
    <citation type="submission" date="2018-12" db="EMBL/GenBank/DDBJ databases">
        <authorList>
            <person name="Yu L."/>
        </authorList>
    </citation>
    <scope>NUCLEOTIDE SEQUENCE [LARGE SCALE GENOMIC DNA]</scope>
    <source>
        <strain evidence="5 6">S5H2222</strain>
    </source>
</reference>
<dbReference type="PANTHER" id="PTHR47504">
    <property type="entry name" value="RIGHT ORIGIN-BINDING PROTEIN"/>
    <property type="match status" value="1"/>
</dbReference>
<dbReference type="PANTHER" id="PTHR47504:SF5">
    <property type="entry name" value="RIGHT ORIGIN-BINDING PROTEIN"/>
    <property type="match status" value="1"/>
</dbReference>
<evidence type="ECO:0000256" key="2">
    <source>
        <dbReference type="ARBA" id="ARBA00023125"/>
    </source>
</evidence>
<keyword evidence="1" id="KW-0805">Transcription regulation</keyword>
<keyword evidence="2" id="KW-0238">DNA-binding</keyword>
<dbReference type="EMBL" id="RXNR01000008">
    <property type="protein sequence ID" value="RTQ95043.1"/>
    <property type="molecule type" value="Genomic_DNA"/>
</dbReference>
<dbReference type="GO" id="GO:0043565">
    <property type="term" value="F:sequence-specific DNA binding"/>
    <property type="evidence" value="ECO:0007669"/>
    <property type="project" value="InterPro"/>
</dbReference>
<comment type="caution">
    <text evidence="5">The sequence shown here is derived from an EMBL/GenBank/DDBJ whole genome shotgun (WGS) entry which is preliminary data.</text>
</comment>
<dbReference type="PROSITE" id="PS00041">
    <property type="entry name" value="HTH_ARAC_FAMILY_1"/>
    <property type="match status" value="1"/>
</dbReference>
<evidence type="ECO:0000259" key="4">
    <source>
        <dbReference type="PROSITE" id="PS01124"/>
    </source>
</evidence>
<keyword evidence="6" id="KW-1185">Reference proteome</keyword>
<dbReference type="PROSITE" id="PS01124">
    <property type="entry name" value="HTH_ARAC_FAMILY_2"/>
    <property type="match status" value="1"/>
</dbReference>
<dbReference type="InterPro" id="IPR018060">
    <property type="entry name" value="HTH_AraC"/>
</dbReference>
<dbReference type="Proteomes" id="UP000276349">
    <property type="component" value="Unassembled WGS sequence"/>
</dbReference>
<evidence type="ECO:0000256" key="1">
    <source>
        <dbReference type="ARBA" id="ARBA00023015"/>
    </source>
</evidence>
<organism evidence="5 6">
    <name type="scientific">Lysinibacillus telephonicus</name>
    <dbReference type="NCBI Taxonomy" id="1714840"/>
    <lineage>
        <taxon>Bacteria</taxon>
        <taxon>Bacillati</taxon>
        <taxon>Bacillota</taxon>
        <taxon>Bacilli</taxon>
        <taxon>Bacillales</taxon>
        <taxon>Bacillaceae</taxon>
        <taxon>Lysinibacillus</taxon>
    </lineage>
</organism>
<proteinExistence type="predicted"/>
<dbReference type="InterPro" id="IPR029441">
    <property type="entry name" value="Cass2"/>
</dbReference>
<dbReference type="InterPro" id="IPR020449">
    <property type="entry name" value="Tscrpt_reg_AraC-type_HTH"/>
</dbReference>
<dbReference type="OrthoDB" id="9801123at2"/>
<dbReference type="InterPro" id="IPR018062">
    <property type="entry name" value="HTH_AraC-typ_CS"/>
</dbReference>
<protein>
    <submittedName>
        <fullName evidence="5">AraC family transcriptional regulator</fullName>
    </submittedName>
</protein>
<dbReference type="SMART" id="SM00871">
    <property type="entry name" value="AraC_E_bind"/>
    <property type="match status" value="1"/>
</dbReference>
<dbReference type="InterPro" id="IPR010499">
    <property type="entry name" value="AraC_E-bd"/>
</dbReference>
<dbReference type="InterPro" id="IPR009057">
    <property type="entry name" value="Homeodomain-like_sf"/>
</dbReference>
<accession>A0A3S0I3D3</accession>
<dbReference type="SUPFAM" id="SSF55136">
    <property type="entry name" value="Probable bacterial effector-binding domain"/>
    <property type="match status" value="1"/>
</dbReference>
<name>A0A3S0I3D3_9BACI</name>
<dbReference type="InterPro" id="IPR050959">
    <property type="entry name" value="MarA-like"/>
</dbReference>
<dbReference type="Pfam" id="PF12833">
    <property type="entry name" value="HTH_18"/>
    <property type="match status" value="1"/>
</dbReference>
<dbReference type="Gene3D" id="1.10.10.60">
    <property type="entry name" value="Homeodomain-like"/>
    <property type="match status" value="2"/>
</dbReference>